<dbReference type="AlphaFoldDB" id="A0A086SSZ3"/>
<gene>
    <name evidence="2" type="ORF">ACRE_091150</name>
</gene>
<proteinExistence type="predicted"/>
<evidence type="ECO:0000256" key="1">
    <source>
        <dbReference type="SAM" id="Phobius"/>
    </source>
</evidence>
<dbReference type="HOGENOM" id="CLU_2468518_0_0_1"/>
<feature type="transmembrane region" description="Helical" evidence="1">
    <location>
        <begin position="53"/>
        <end position="74"/>
    </location>
</feature>
<dbReference type="EMBL" id="JPKY01000325">
    <property type="protein sequence ID" value="KFH40225.1"/>
    <property type="molecule type" value="Genomic_DNA"/>
</dbReference>
<reference evidence="3" key="1">
    <citation type="journal article" date="2014" name="Genome Announc.">
        <title>Genome sequence and annotation of Acremonium chrysogenum, producer of the beta-lactam antibiotic cephalosporin C.</title>
        <authorList>
            <person name="Terfehr D."/>
            <person name="Dahlmann T.A."/>
            <person name="Specht T."/>
            <person name="Zadra I."/>
            <person name="Kuernsteiner H."/>
            <person name="Kueck U."/>
        </authorList>
    </citation>
    <scope>NUCLEOTIDE SEQUENCE [LARGE SCALE GENOMIC DNA]</scope>
    <source>
        <strain evidence="3">ATCC 11550 / CBS 779.69 / DSM 880 / IAM 14645 / JCM 23072 / IMI 49137</strain>
    </source>
</reference>
<comment type="caution">
    <text evidence="2">The sequence shown here is derived from an EMBL/GenBank/DDBJ whole genome shotgun (WGS) entry which is preliminary data.</text>
</comment>
<keyword evidence="1" id="KW-0472">Membrane</keyword>
<keyword evidence="1" id="KW-0812">Transmembrane</keyword>
<evidence type="ECO:0000313" key="2">
    <source>
        <dbReference type="EMBL" id="KFH40225.1"/>
    </source>
</evidence>
<dbReference type="Proteomes" id="UP000029964">
    <property type="component" value="Unassembled WGS sequence"/>
</dbReference>
<organism evidence="2 3">
    <name type="scientific">Hapsidospora chrysogenum (strain ATCC 11550 / CBS 779.69 / DSM 880 / IAM 14645 / JCM 23072 / IMI 49137)</name>
    <name type="common">Acremonium chrysogenum</name>
    <dbReference type="NCBI Taxonomy" id="857340"/>
    <lineage>
        <taxon>Eukaryota</taxon>
        <taxon>Fungi</taxon>
        <taxon>Dikarya</taxon>
        <taxon>Ascomycota</taxon>
        <taxon>Pezizomycotina</taxon>
        <taxon>Sordariomycetes</taxon>
        <taxon>Hypocreomycetidae</taxon>
        <taxon>Hypocreales</taxon>
        <taxon>Bionectriaceae</taxon>
        <taxon>Hapsidospora</taxon>
    </lineage>
</organism>
<protein>
    <submittedName>
        <fullName evidence="2">Uncharacterized protein</fullName>
    </submittedName>
</protein>
<keyword evidence="1" id="KW-1133">Transmembrane helix</keyword>
<evidence type="ECO:0000313" key="3">
    <source>
        <dbReference type="Proteomes" id="UP000029964"/>
    </source>
</evidence>
<keyword evidence="3" id="KW-1185">Reference proteome</keyword>
<accession>A0A086SSZ3</accession>
<sequence>MDTPPAEDAAFSRWIESRCRPLDPARVEELSRAAQEFYELQRRRKWERRKHRAVVAGAIIVVLGATVVPVLHWFPGWVPASVGGWIRF</sequence>
<name>A0A086SSZ3_HAPC1</name>